<feature type="chain" id="PRO_5047480173" description="Redoxin domain-containing protein" evidence="1">
    <location>
        <begin position="19"/>
        <end position="226"/>
    </location>
</feature>
<dbReference type="RefSeq" id="WP_338225549.1">
    <property type="nucleotide sequence ID" value="NZ_BTPD01000012.1"/>
</dbReference>
<dbReference type="SUPFAM" id="SSF52833">
    <property type="entry name" value="Thioredoxin-like"/>
    <property type="match status" value="1"/>
</dbReference>
<dbReference type="InterPro" id="IPR036249">
    <property type="entry name" value="Thioredoxin-like_sf"/>
</dbReference>
<proteinExistence type="predicted"/>
<reference evidence="2 3" key="1">
    <citation type="submission" date="2023-08" db="EMBL/GenBank/DDBJ databases">
        <title>Draft genome sequence of Algoriphagus confluentis.</title>
        <authorList>
            <person name="Takatani N."/>
            <person name="Hosokawa M."/>
            <person name="Sawabe T."/>
        </authorList>
    </citation>
    <scope>NUCLEOTIDE SEQUENCE [LARGE SCALE GENOMIC DNA]</scope>
    <source>
        <strain evidence="2 3">NBRC 111222</strain>
    </source>
</reference>
<evidence type="ECO:0000313" key="2">
    <source>
        <dbReference type="EMBL" id="GMQ30845.1"/>
    </source>
</evidence>
<feature type="signal peptide" evidence="1">
    <location>
        <begin position="1"/>
        <end position="18"/>
    </location>
</feature>
<organism evidence="2 3">
    <name type="scientific">Algoriphagus confluentis</name>
    <dbReference type="NCBI Taxonomy" id="1697556"/>
    <lineage>
        <taxon>Bacteria</taxon>
        <taxon>Pseudomonadati</taxon>
        <taxon>Bacteroidota</taxon>
        <taxon>Cytophagia</taxon>
        <taxon>Cytophagales</taxon>
        <taxon>Cyclobacteriaceae</taxon>
        <taxon>Algoriphagus</taxon>
    </lineage>
</organism>
<evidence type="ECO:0000256" key="1">
    <source>
        <dbReference type="SAM" id="SignalP"/>
    </source>
</evidence>
<keyword evidence="1" id="KW-0732">Signal</keyword>
<dbReference type="EMBL" id="BTPD01000012">
    <property type="protein sequence ID" value="GMQ30845.1"/>
    <property type="molecule type" value="Genomic_DNA"/>
</dbReference>
<dbReference type="Proteomes" id="UP001338309">
    <property type="component" value="Unassembled WGS sequence"/>
</dbReference>
<comment type="caution">
    <text evidence="2">The sequence shown here is derived from an EMBL/GenBank/DDBJ whole genome shotgun (WGS) entry which is preliminary data.</text>
</comment>
<gene>
    <name evidence="2" type="ORF">Aconfl_34880</name>
</gene>
<dbReference type="Gene3D" id="3.40.30.10">
    <property type="entry name" value="Glutaredoxin"/>
    <property type="match status" value="1"/>
</dbReference>
<name>A0ABQ6PS78_9BACT</name>
<accession>A0ABQ6PS78</accession>
<sequence length="226" mass="26277">MKYLVALTLVAITFSSLAQEVKKEGYSYSNSHFENILFWKTTDQLVTLEEMAKISEEFPKFTVEAVYNKYGQVEKYYFDPNNPYASTTRKAELQPKTGEDFPEFFFETLQGEKFDKENLKGKWILLYFRHSIKNMNSKQFEEIHTEVLEAKKVTEIEAFAVFSYDESLEPLLGAYQPEIHLVNNAVGFFQLFQLVSMPTSFLINPDGILVAKFQGMEKVQILDYLN</sequence>
<protein>
    <recommendedName>
        <fullName evidence="4">Redoxin domain-containing protein</fullName>
    </recommendedName>
</protein>
<evidence type="ECO:0000313" key="3">
    <source>
        <dbReference type="Proteomes" id="UP001338309"/>
    </source>
</evidence>
<evidence type="ECO:0008006" key="4">
    <source>
        <dbReference type="Google" id="ProtNLM"/>
    </source>
</evidence>
<keyword evidence="3" id="KW-1185">Reference proteome</keyword>